<keyword evidence="4 5" id="KW-0663">Pyridoxal phosphate</keyword>
<dbReference type="Gene3D" id="3.40.640.10">
    <property type="entry name" value="Type I PLP-dependent aspartate aminotransferase-like (Major domain)"/>
    <property type="match status" value="1"/>
</dbReference>
<dbReference type="Proteomes" id="UP000287687">
    <property type="component" value="Unassembled WGS sequence"/>
</dbReference>
<comment type="subunit">
    <text evidence="5">Homodimer.</text>
</comment>
<dbReference type="Gene3D" id="3.90.1150.10">
    <property type="entry name" value="Aspartate Aminotransferase, domain 1"/>
    <property type="match status" value="1"/>
</dbReference>
<evidence type="ECO:0000256" key="2">
    <source>
        <dbReference type="ARBA" id="ARBA00022576"/>
    </source>
</evidence>
<dbReference type="InterPro" id="IPR015422">
    <property type="entry name" value="PyrdxlP-dep_Trfase_small"/>
</dbReference>
<evidence type="ECO:0000256" key="1">
    <source>
        <dbReference type="ARBA" id="ARBA00022571"/>
    </source>
</evidence>
<comment type="cofactor">
    <cofactor evidence="5">
        <name>pyridoxal 5'-phosphate</name>
        <dbReference type="ChEBI" id="CHEBI:597326"/>
    </cofactor>
    <text evidence="5">Binds 1 pyridoxal phosphate per subunit.</text>
</comment>
<feature type="binding site" evidence="5">
    <location>
        <position position="130"/>
    </location>
    <ligand>
        <name>pyridoxal 5'-phosphate</name>
        <dbReference type="ChEBI" id="CHEBI:597326"/>
    </ligand>
</feature>
<name>A0A3S3RG52_9HYPH</name>
<dbReference type="InterPro" id="IPR050103">
    <property type="entry name" value="Class-III_PLP-dep_AT"/>
</dbReference>
<dbReference type="GO" id="GO:0003992">
    <property type="term" value="F:N2-acetyl-L-ornithine:2-oxoglutarate 5-aminotransferase activity"/>
    <property type="evidence" value="ECO:0007669"/>
    <property type="project" value="UniProtKB-UniRule"/>
</dbReference>
<comment type="miscellaneous">
    <text evidence="5">May also have succinyldiaminopimelate aminotransferase activity, thus carrying out the corresponding step in lysine biosynthesis.</text>
</comment>
<feature type="binding site" evidence="5">
    <location>
        <begin position="215"/>
        <end position="218"/>
    </location>
    <ligand>
        <name>pyridoxal 5'-phosphate</name>
        <dbReference type="ChEBI" id="CHEBI:597326"/>
    </ligand>
</feature>
<comment type="pathway">
    <text evidence="5">Amino-acid biosynthesis; L-arginine biosynthesis; N(2)-acetyl-L-ornithine from L-glutamate: step 4/4.</text>
</comment>
<dbReference type="CDD" id="cd00610">
    <property type="entry name" value="OAT_like"/>
    <property type="match status" value="1"/>
</dbReference>
<evidence type="ECO:0000256" key="5">
    <source>
        <dbReference type="HAMAP-Rule" id="MF_01107"/>
    </source>
</evidence>
<dbReference type="NCBIfam" id="NF002325">
    <property type="entry name" value="PRK01278.1"/>
    <property type="match status" value="1"/>
</dbReference>
<dbReference type="PROSITE" id="PS00600">
    <property type="entry name" value="AA_TRANSFER_CLASS_3"/>
    <property type="match status" value="1"/>
</dbReference>
<dbReference type="AlphaFoldDB" id="A0A3S3RG52"/>
<keyword evidence="7" id="KW-1185">Reference proteome</keyword>
<dbReference type="FunFam" id="3.40.640.10:FF:000004">
    <property type="entry name" value="Acetylornithine aminotransferase"/>
    <property type="match status" value="1"/>
</dbReference>
<dbReference type="InterPro" id="IPR005814">
    <property type="entry name" value="Aminotrans_3"/>
</dbReference>
<sequence>MAEAALFDTFARAPLRFERGEGVWLVTESGERYLDFGAGIAVNSLGHAHPHLVEALKNQAEKLWHTSNLYEVPGQETLSRRLADHSFADKVFFTNSGAEALECAIKTARRYQYVKGHPERFHIITFEGAFHGRTLATIAAGGQAKYLEGFGPKVEGFDQVPFDDLEALKAAVTESTAAILIEPIQGEGGIRPVPKEFLAALRQICDDNGLLLIFDEVQCGVGRTGKLFAYEWTGVTPDIMALAKGIGGGFPVGACLATAEAASGMTAGTHGTTYGGNPLAMAVGNAVLDVVLSDDFLQNVRDVSLVFRQGLASLKDRFPDVIEEIRGEGLLLGIKAKVPAGELVGAMRAENMLAVPAGDNVVRLLPPLTVTAEETREGLRRIEKAAERLVASELKKSA</sequence>
<organism evidence="6 7">
    <name type="scientific">Neorhizobium lilium</name>
    <dbReference type="NCBI Taxonomy" id="2503024"/>
    <lineage>
        <taxon>Bacteria</taxon>
        <taxon>Pseudomonadati</taxon>
        <taxon>Pseudomonadota</taxon>
        <taxon>Alphaproteobacteria</taxon>
        <taxon>Hyphomicrobiales</taxon>
        <taxon>Rhizobiaceae</taxon>
        <taxon>Rhizobium/Agrobacterium group</taxon>
        <taxon>Neorhizobium</taxon>
    </lineage>
</organism>
<feature type="modified residue" description="N6-(pyridoxal phosphate)lysine" evidence="5">
    <location>
        <position position="244"/>
    </location>
</feature>
<evidence type="ECO:0000256" key="3">
    <source>
        <dbReference type="ARBA" id="ARBA00022679"/>
    </source>
</evidence>
<dbReference type="UniPathway" id="UPA00068">
    <property type="reaction ID" value="UER00109"/>
</dbReference>
<evidence type="ECO:0000313" key="6">
    <source>
        <dbReference type="EMBL" id="RWX76901.1"/>
    </source>
</evidence>
<feature type="binding site" evidence="5">
    <location>
        <position position="273"/>
    </location>
    <ligand>
        <name>pyridoxal 5'-phosphate</name>
        <dbReference type="ChEBI" id="CHEBI:597326"/>
    </ligand>
</feature>
<keyword evidence="3 5" id="KW-0808">Transferase</keyword>
<evidence type="ECO:0000256" key="4">
    <source>
        <dbReference type="ARBA" id="ARBA00022898"/>
    </source>
</evidence>
<dbReference type="RefSeq" id="WP_128443817.1">
    <property type="nucleotide sequence ID" value="NZ_SBIP01000003.1"/>
</dbReference>
<comment type="similarity">
    <text evidence="5">Belongs to the class-III pyridoxal-phosphate-dependent aminotransferase family. ArgD subfamily.</text>
</comment>
<dbReference type="EMBL" id="SBIP01000003">
    <property type="protein sequence ID" value="RWX76901.1"/>
    <property type="molecule type" value="Genomic_DNA"/>
</dbReference>
<dbReference type="InterPro" id="IPR049704">
    <property type="entry name" value="Aminotrans_3_PPA_site"/>
</dbReference>
<dbReference type="GO" id="GO:0042802">
    <property type="term" value="F:identical protein binding"/>
    <property type="evidence" value="ECO:0007669"/>
    <property type="project" value="TreeGrafter"/>
</dbReference>
<feature type="binding site" evidence="5">
    <location>
        <position position="133"/>
    </location>
    <ligand>
        <name>N(2)-acetyl-L-ornithine</name>
        <dbReference type="ChEBI" id="CHEBI:57805"/>
    </ligand>
</feature>
<reference evidence="6 7" key="1">
    <citation type="submission" date="2019-01" db="EMBL/GenBank/DDBJ databases">
        <title>The draft genome of Rhizobium sp. 24NR.</title>
        <authorList>
            <person name="Liu L."/>
            <person name="Liang L."/>
            <person name="Shi S."/>
            <person name="Xu L."/>
            <person name="Wang X."/>
            <person name="Li L."/>
            <person name="Zhang X."/>
        </authorList>
    </citation>
    <scope>NUCLEOTIDE SEQUENCE [LARGE SCALE GENOMIC DNA]</scope>
    <source>
        <strain evidence="6 7">24NR</strain>
    </source>
</reference>
<feature type="binding site" evidence="5">
    <location>
        <position position="272"/>
    </location>
    <ligand>
        <name>N(2)-acetyl-L-ornithine</name>
        <dbReference type="ChEBI" id="CHEBI:57805"/>
    </ligand>
</feature>
<protein>
    <recommendedName>
        <fullName evidence="5">Acetylornithine aminotransferase</fullName>
        <shortName evidence="5">ACOAT</shortName>
        <ecNumber evidence="5">2.6.1.11</ecNumber>
    </recommendedName>
</protein>
<keyword evidence="1 5" id="KW-0055">Arginine biosynthesis</keyword>
<comment type="catalytic activity">
    <reaction evidence="5">
        <text>N(2)-acetyl-L-ornithine + 2-oxoglutarate = N-acetyl-L-glutamate 5-semialdehyde + L-glutamate</text>
        <dbReference type="Rhea" id="RHEA:18049"/>
        <dbReference type="ChEBI" id="CHEBI:16810"/>
        <dbReference type="ChEBI" id="CHEBI:29123"/>
        <dbReference type="ChEBI" id="CHEBI:29985"/>
        <dbReference type="ChEBI" id="CHEBI:57805"/>
        <dbReference type="EC" id="2.6.1.11"/>
    </reaction>
</comment>
<comment type="caution">
    <text evidence="6">The sequence shown here is derived from an EMBL/GenBank/DDBJ whole genome shotgun (WGS) entry which is preliminary data.</text>
</comment>
<dbReference type="SUPFAM" id="SSF53383">
    <property type="entry name" value="PLP-dependent transferases"/>
    <property type="match status" value="1"/>
</dbReference>
<dbReference type="PANTHER" id="PTHR11986:SF113">
    <property type="entry name" value="SUCCINYLORNITHINE TRANSAMINASE"/>
    <property type="match status" value="1"/>
</dbReference>
<dbReference type="OrthoDB" id="9801834at2"/>
<dbReference type="GO" id="GO:0006526">
    <property type="term" value="P:L-arginine biosynthetic process"/>
    <property type="evidence" value="ECO:0007669"/>
    <property type="project" value="UniProtKB-UniRule"/>
</dbReference>
<proteinExistence type="inferred from homology"/>
<dbReference type="EC" id="2.6.1.11" evidence="5"/>
<evidence type="ECO:0000313" key="7">
    <source>
        <dbReference type="Proteomes" id="UP000287687"/>
    </source>
</evidence>
<dbReference type="PIRSF" id="PIRSF000521">
    <property type="entry name" value="Transaminase_4ab_Lys_Orn"/>
    <property type="match status" value="1"/>
</dbReference>
<dbReference type="GO" id="GO:0030170">
    <property type="term" value="F:pyridoxal phosphate binding"/>
    <property type="evidence" value="ECO:0007669"/>
    <property type="project" value="InterPro"/>
</dbReference>
<dbReference type="Pfam" id="PF00202">
    <property type="entry name" value="Aminotran_3"/>
    <property type="match status" value="1"/>
</dbReference>
<dbReference type="PANTHER" id="PTHR11986">
    <property type="entry name" value="AMINOTRANSFERASE CLASS III"/>
    <property type="match status" value="1"/>
</dbReference>
<dbReference type="NCBIfam" id="TIGR00707">
    <property type="entry name" value="argD"/>
    <property type="match status" value="1"/>
</dbReference>
<keyword evidence="5" id="KW-0028">Amino-acid biosynthesis</keyword>
<dbReference type="GO" id="GO:0005737">
    <property type="term" value="C:cytoplasm"/>
    <property type="evidence" value="ECO:0007669"/>
    <property type="project" value="UniProtKB-SubCell"/>
</dbReference>
<comment type="subcellular location">
    <subcellularLocation>
        <location evidence="5">Cytoplasm</location>
    </subcellularLocation>
</comment>
<keyword evidence="5" id="KW-0963">Cytoplasm</keyword>
<gene>
    <name evidence="5" type="primary">argD</name>
    <name evidence="6" type="ORF">EPK99_14635</name>
</gene>
<keyword evidence="2 5" id="KW-0032">Aminotransferase</keyword>
<feature type="binding site" evidence="5">
    <location>
        <begin position="97"/>
        <end position="98"/>
    </location>
    <ligand>
        <name>pyridoxal 5'-phosphate</name>
        <dbReference type="ChEBI" id="CHEBI:597326"/>
    </ligand>
</feature>
<accession>A0A3S3RG52</accession>
<dbReference type="HAMAP" id="MF_01107">
    <property type="entry name" value="ArgD_aminotrans_3"/>
    <property type="match status" value="1"/>
</dbReference>
<dbReference type="InterPro" id="IPR015421">
    <property type="entry name" value="PyrdxlP-dep_Trfase_major"/>
</dbReference>
<dbReference type="InterPro" id="IPR004636">
    <property type="entry name" value="AcOrn/SuccOrn_fam"/>
</dbReference>
<dbReference type="InterPro" id="IPR015424">
    <property type="entry name" value="PyrdxlP-dep_Trfase"/>
</dbReference>